<keyword evidence="18" id="KW-1185">Reference proteome</keyword>
<dbReference type="Pfam" id="PF00028">
    <property type="entry name" value="Cadherin"/>
    <property type="match status" value="6"/>
</dbReference>
<feature type="region of interest" description="Disordered" evidence="13">
    <location>
        <begin position="960"/>
        <end position="1024"/>
    </location>
</feature>
<dbReference type="GO" id="GO:0007156">
    <property type="term" value="P:homophilic cell adhesion via plasma membrane adhesion molecules"/>
    <property type="evidence" value="ECO:0007669"/>
    <property type="project" value="InterPro"/>
</dbReference>
<dbReference type="PROSITE" id="PS00232">
    <property type="entry name" value="CADHERIN_1"/>
    <property type="match status" value="3"/>
</dbReference>
<dbReference type="PRINTS" id="PR00205">
    <property type="entry name" value="CADHERIN"/>
</dbReference>
<feature type="domain" description="Cadherin" evidence="16">
    <location>
        <begin position="57"/>
        <end position="132"/>
    </location>
</feature>
<reference evidence="18" key="1">
    <citation type="journal article" date="2006" name="Science">
        <title>Ancient noncoding elements conserved in the human genome.</title>
        <authorList>
            <person name="Venkatesh B."/>
            <person name="Kirkness E.F."/>
            <person name="Loh Y.H."/>
            <person name="Halpern A.L."/>
            <person name="Lee A.P."/>
            <person name="Johnson J."/>
            <person name="Dandona N."/>
            <person name="Viswanathan L.D."/>
            <person name="Tay A."/>
            <person name="Venter J.C."/>
            <person name="Strausberg R.L."/>
            <person name="Brenner S."/>
        </authorList>
    </citation>
    <scope>NUCLEOTIDE SEQUENCE [LARGE SCALE GENOMIC DNA]</scope>
</reference>
<keyword evidence="10 14" id="KW-0472">Membrane</keyword>
<keyword evidence="9 14" id="KW-1133">Transmembrane helix</keyword>
<evidence type="ECO:0000256" key="14">
    <source>
        <dbReference type="SAM" id="Phobius"/>
    </source>
</evidence>
<dbReference type="FunFam" id="2.60.40.60:FF:000028">
    <property type="entry name" value="Protocadherin 1"/>
    <property type="match status" value="1"/>
</dbReference>
<feature type="domain" description="Cadherin" evidence="16">
    <location>
        <begin position="697"/>
        <end position="798"/>
    </location>
</feature>
<dbReference type="SUPFAM" id="SSF49313">
    <property type="entry name" value="Cadherin-like"/>
    <property type="match status" value="6"/>
</dbReference>
<evidence type="ECO:0000256" key="15">
    <source>
        <dbReference type="SAM" id="SignalP"/>
    </source>
</evidence>
<reference evidence="17" key="5">
    <citation type="submission" date="2025-09" db="UniProtKB">
        <authorList>
            <consortium name="Ensembl"/>
        </authorList>
    </citation>
    <scope>IDENTIFICATION</scope>
</reference>
<dbReference type="OMA" id="HRGAIWT"/>
<dbReference type="InterPro" id="IPR020894">
    <property type="entry name" value="Cadherin_CS"/>
</dbReference>
<evidence type="ECO:0000256" key="1">
    <source>
        <dbReference type="ARBA" id="ARBA00004251"/>
    </source>
</evidence>
<comment type="subcellular location">
    <subcellularLocation>
        <location evidence="1">Cell membrane</location>
        <topology evidence="1">Single-pass type I membrane protein</topology>
    </subcellularLocation>
</comment>
<dbReference type="Ensembl" id="ENSCMIT00000007235.1">
    <property type="protein sequence ID" value="ENSCMIP00000007014.1"/>
    <property type="gene ID" value="ENSCMIG00000003920.1"/>
</dbReference>
<evidence type="ECO:0000256" key="4">
    <source>
        <dbReference type="ARBA" id="ARBA00022692"/>
    </source>
</evidence>
<evidence type="ECO:0000256" key="8">
    <source>
        <dbReference type="ARBA" id="ARBA00022889"/>
    </source>
</evidence>
<dbReference type="PANTHER" id="PTHR24028:SF247">
    <property type="entry name" value="PROTOCADHERIN-1"/>
    <property type="match status" value="1"/>
</dbReference>
<protein>
    <recommendedName>
        <fullName evidence="16">Cadherin domain-containing protein</fullName>
    </recommendedName>
</protein>
<dbReference type="FunFam" id="2.60.40.60:FF:000034">
    <property type="entry name" value="Protocadherin 1"/>
    <property type="match status" value="1"/>
</dbReference>
<dbReference type="InterPro" id="IPR015919">
    <property type="entry name" value="Cadherin-like_sf"/>
</dbReference>
<evidence type="ECO:0000256" key="3">
    <source>
        <dbReference type="ARBA" id="ARBA00022553"/>
    </source>
</evidence>
<accession>A0A4W3HAZ7</accession>
<reference evidence="17" key="4">
    <citation type="submission" date="2025-08" db="UniProtKB">
        <authorList>
            <consortium name="Ensembl"/>
        </authorList>
    </citation>
    <scope>IDENTIFICATION</scope>
</reference>
<dbReference type="GeneTree" id="ENSGT00940000157221"/>
<sequence length="1024" mass="111826">MDLRLLPIVVWVWMLALGSLCLAKNMDRYPFPEEQPPNTRIWSPEEQLGMEKTNRLFKLEVGAPFLRVDETTGTLYTTETPIDRENMTCKLFSSECLLEFEISVTDTLHTLPPILVEGKILVEDINDNTPSFANPVLHLRIPEHINVGTVFNIQTATDRDSGTNGVASYELLGTEAHGLFSLQVAEEHDEKVPQLIVTGHLDREQRDSYDLTIRVEDGGEPPRASTAILRVTVLDINDNAPKFDRSSYEGSVEENSPAGTSVLQVHASDSDVGTNSQIEYTISSAVAPALRRVLRLDRDTGWITVVGLVDREDISQFRFTVYARDKGAIPKEDRATVVITVRDKNDNAPIIEIRGIGLVTHRGGVANISEDVPVDTPVALVQVSDRDEGENGAVTCIVAGDVPFQLKPAGESSDEKRKKFFLQTTAPLDFEGVKEHVIEIVAVDTGNPPLSNTNSLRVRVLDVNDNAPIFSQRLTEVSILENNLPHTSLVRVEAADADSGSNAQLTYSLSLEPEIQHLFTIDPDTGEIRVSGALDREERERYRFGVVAADKGTPSLKGSATVAVTVLDQNDVDPRFMLNSYSFSVRENLPASSPVGMVTVSDADKGENARVTLHVEPDHGEFEIQNGTGTILSRVSFDREQQSTYTFRLRAVDGGRPPRSAYVSVTINVLDENDNTPVVTRPSNSSFKLLTPLVKAGTPVEEVEAEDMDIGGNANLTYSIAGGNPFGLFHISPRGSITLEKELSRRHYGLHRVVVRVKDGGTPARYATALVHIFVNDTLGNVTQVESLVGHSLNTPLNVDIAGDPEYEKSKQRSNILFGVIAGIMAVLLVIVLVVVLRYCRQREAKSGYQAGKKETKDLYAPKQTGKNVKSKAKKANKPAKLPKPLDEEVAGNQRALKFNLIDEASGDSPRIHLPLNCNPGSPDLGRHYRSNSPLPSIQLHAQSPTAGKKHQVVQDLPATNTFVGTGDSNSTGSDQYSDYSYKTSAPKCSKQVGKGLTPTRPAPLGSHQDYSEGWSGEPGFGCG</sequence>
<feature type="compositionally biased region" description="Polar residues" evidence="13">
    <location>
        <begin position="960"/>
        <end position="984"/>
    </location>
</feature>
<keyword evidence="2" id="KW-1003">Cell membrane</keyword>
<evidence type="ECO:0000256" key="11">
    <source>
        <dbReference type="ARBA" id="ARBA00023180"/>
    </source>
</evidence>
<evidence type="ECO:0000313" key="17">
    <source>
        <dbReference type="Ensembl" id="ENSCMIP00000007014.1"/>
    </source>
</evidence>
<keyword evidence="3" id="KW-0597">Phosphoprotein</keyword>
<feature type="transmembrane region" description="Helical" evidence="14">
    <location>
        <begin position="816"/>
        <end position="837"/>
    </location>
</feature>
<dbReference type="PANTHER" id="PTHR24028">
    <property type="entry name" value="CADHERIN-87A"/>
    <property type="match status" value="1"/>
</dbReference>
<dbReference type="Pfam" id="PF08374">
    <property type="entry name" value="Protocadherin"/>
    <property type="match status" value="1"/>
</dbReference>
<dbReference type="CDD" id="cd11304">
    <property type="entry name" value="Cadherin_repeat"/>
    <property type="match status" value="6"/>
</dbReference>
<feature type="chain" id="PRO_5021466977" description="Cadherin domain-containing protein" evidence="15">
    <location>
        <begin position="24"/>
        <end position="1024"/>
    </location>
</feature>
<dbReference type="FunFam" id="2.60.40.60:FF:000005">
    <property type="entry name" value="Protocadherin 9"/>
    <property type="match status" value="1"/>
</dbReference>
<feature type="signal peptide" evidence="15">
    <location>
        <begin position="1"/>
        <end position="23"/>
    </location>
</feature>
<evidence type="ECO:0000259" key="16">
    <source>
        <dbReference type="PROSITE" id="PS50268"/>
    </source>
</evidence>
<feature type="domain" description="Cadherin" evidence="16">
    <location>
        <begin position="133"/>
        <end position="243"/>
    </location>
</feature>
<feature type="domain" description="Cadherin" evidence="16">
    <location>
        <begin position="577"/>
        <end position="679"/>
    </location>
</feature>
<dbReference type="FunFam" id="2.60.40.60:FF:000016">
    <property type="entry name" value="Protocadherin 9"/>
    <property type="match status" value="1"/>
</dbReference>
<dbReference type="FunFam" id="2.60.40.60:FF:000043">
    <property type="entry name" value="Protocadherin 1"/>
    <property type="match status" value="1"/>
</dbReference>
<keyword evidence="11" id="KW-0325">Glycoprotein</keyword>
<dbReference type="STRING" id="7868.ENSCMIP00000007014"/>
<evidence type="ECO:0000256" key="6">
    <source>
        <dbReference type="ARBA" id="ARBA00022737"/>
    </source>
</evidence>
<name>A0A4W3HAZ7_CALMI</name>
<dbReference type="AlphaFoldDB" id="A0A4W3HAZ7"/>
<reference evidence="18" key="3">
    <citation type="journal article" date="2014" name="Nature">
        <title>Elephant shark genome provides unique insights into gnathostome evolution.</title>
        <authorList>
            <consortium name="International Elephant Shark Genome Sequencing Consortium"/>
            <person name="Venkatesh B."/>
            <person name="Lee A.P."/>
            <person name="Ravi V."/>
            <person name="Maurya A.K."/>
            <person name="Lian M.M."/>
            <person name="Swann J.B."/>
            <person name="Ohta Y."/>
            <person name="Flajnik M.F."/>
            <person name="Sutoh Y."/>
            <person name="Kasahara M."/>
            <person name="Hoon S."/>
            <person name="Gangu V."/>
            <person name="Roy S.W."/>
            <person name="Irimia M."/>
            <person name="Korzh V."/>
            <person name="Kondrychyn I."/>
            <person name="Lim Z.W."/>
            <person name="Tay B.H."/>
            <person name="Tohari S."/>
            <person name="Kong K.W."/>
            <person name="Ho S."/>
            <person name="Lorente-Galdos B."/>
            <person name="Quilez J."/>
            <person name="Marques-Bonet T."/>
            <person name="Raney B.J."/>
            <person name="Ingham P.W."/>
            <person name="Tay A."/>
            <person name="Hillier L.W."/>
            <person name="Minx P."/>
            <person name="Boehm T."/>
            <person name="Wilson R.K."/>
            <person name="Brenner S."/>
            <person name="Warren W.C."/>
        </authorList>
    </citation>
    <scope>NUCLEOTIDE SEQUENCE [LARGE SCALE GENOMIC DNA]</scope>
</reference>
<dbReference type="InterPro" id="IPR013585">
    <property type="entry name" value="Protocadherin"/>
</dbReference>
<dbReference type="InterPro" id="IPR002126">
    <property type="entry name" value="Cadherin-like_dom"/>
</dbReference>
<dbReference type="InterPro" id="IPR050174">
    <property type="entry name" value="Protocadherin/Cadherin-CA"/>
</dbReference>
<evidence type="ECO:0000256" key="9">
    <source>
        <dbReference type="ARBA" id="ARBA00022989"/>
    </source>
</evidence>
<feature type="domain" description="Cadherin" evidence="16">
    <location>
        <begin position="471"/>
        <end position="576"/>
    </location>
</feature>
<feature type="region of interest" description="Disordered" evidence="13">
    <location>
        <begin position="859"/>
        <end position="889"/>
    </location>
</feature>
<dbReference type="Gene3D" id="2.60.40.60">
    <property type="entry name" value="Cadherins"/>
    <property type="match status" value="7"/>
</dbReference>
<feature type="compositionally biased region" description="Basic residues" evidence="13">
    <location>
        <begin position="869"/>
        <end position="878"/>
    </location>
</feature>
<dbReference type="InParanoid" id="A0A4W3HAZ7"/>
<evidence type="ECO:0000256" key="10">
    <source>
        <dbReference type="ARBA" id="ARBA00023136"/>
    </source>
</evidence>
<evidence type="ECO:0000256" key="13">
    <source>
        <dbReference type="SAM" id="MobiDB-lite"/>
    </source>
</evidence>
<dbReference type="SMART" id="SM00112">
    <property type="entry name" value="CA"/>
    <property type="match status" value="6"/>
</dbReference>
<dbReference type="PROSITE" id="PS50268">
    <property type="entry name" value="CADHERIN_2"/>
    <property type="match status" value="7"/>
</dbReference>
<evidence type="ECO:0000256" key="2">
    <source>
        <dbReference type="ARBA" id="ARBA00022475"/>
    </source>
</evidence>
<keyword evidence="4 14" id="KW-0812">Transmembrane</keyword>
<evidence type="ECO:0000256" key="7">
    <source>
        <dbReference type="ARBA" id="ARBA00022837"/>
    </source>
</evidence>
<evidence type="ECO:0000256" key="5">
    <source>
        <dbReference type="ARBA" id="ARBA00022729"/>
    </source>
</evidence>
<keyword evidence="6" id="KW-0677">Repeat</keyword>
<keyword evidence="7 12" id="KW-0106">Calcium</keyword>
<dbReference type="GO" id="GO:0005509">
    <property type="term" value="F:calcium ion binding"/>
    <property type="evidence" value="ECO:0007669"/>
    <property type="project" value="UniProtKB-UniRule"/>
</dbReference>
<keyword evidence="8" id="KW-0130">Cell adhesion</keyword>
<keyword evidence="5 15" id="KW-0732">Signal</keyword>
<feature type="domain" description="Cadherin" evidence="16">
    <location>
        <begin position="244"/>
        <end position="351"/>
    </location>
</feature>
<feature type="domain" description="Cadherin" evidence="16">
    <location>
        <begin position="368"/>
        <end position="470"/>
    </location>
</feature>
<proteinExistence type="predicted"/>
<dbReference type="FunFam" id="2.60.40.60:FF:000072">
    <property type="entry name" value="Protocadherin 1"/>
    <property type="match status" value="1"/>
</dbReference>
<evidence type="ECO:0000256" key="12">
    <source>
        <dbReference type="PROSITE-ProRule" id="PRU00043"/>
    </source>
</evidence>
<reference evidence="18" key="2">
    <citation type="journal article" date="2007" name="PLoS Biol.">
        <title>Survey sequencing and comparative analysis of the elephant shark (Callorhinchus milii) genome.</title>
        <authorList>
            <person name="Venkatesh B."/>
            <person name="Kirkness E.F."/>
            <person name="Loh Y.H."/>
            <person name="Halpern A.L."/>
            <person name="Lee A.P."/>
            <person name="Johnson J."/>
            <person name="Dandona N."/>
            <person name="Viswanathan L.D."/>
            <person name="Tay A."/>
            <person name="Venter J.C."/>
            <person name="Strausberg R.L."/>
            <person name="Brenner S."/>
        </authorList>
    </citation>
    <scope>NUCLEOTIDE SEQUENCE [LARGE SCALE GENOMIC DNA]</scope>
</reference>
<dbReference type="GO" id="GO:0005886">
    <property type="term" value="C:plasma membrane"/>
    <property type="evidence" value="ECO:0007669"/>
    <property type="project" value="UniProtKB-SubCell"/>
</dbReference>
<organism evidence="17 18">
    <name type="scientific">Callorhinchus milii</name>
    <name type="common">Ghost shark</name>
    <dbReference type="NCBI Taxonomy" id="7868"/>
    <lineage>
        <taxon>Eukaryota</taxon>
        <taxon>Metazoa</taxon>
        <taxon>Chordata</taxon>
        <taxon>Craniata</taxon>
        <taxon>Vertebrata</taxon>
        <taxon>Chondrichthyes</taxon>
        <taxon>Holocephali</taxon>
        <taxon>Chimaeriformes</taxon>
        <taxon>Callorhinchidae</taxon>
        <taxon>Callorhinchus</taxon>
    </lineage>
</organism>
<dbReference type="Proteomes" id="UP000314986">
    <property type="component" value="Unassembled WGS sequence"/>
</dbReference>
<evidence type="ECO:0000313" key="18">
    <source>
        <dbReference type="Proteomes" id="UP000314986"/>
    </source>
</evidence>